<evidence type="ECO:0000313" key="8">
    <source>
        <dbReference type="EMBL" id="EYC02041.1"/>
    </source>
</evidence>
<gene>
    <name evidence="8" type="primary">Acey_s0102.g3450</name>
    <name evidence="8" type="ORF">Y032_0102g3450</name>
</gene>
<dbReference type="GO" id="GO:0051045">
    <property type="term" value="P:negative regulation of membrane protein ectodomain proteolysis"/>
    <property type="evidence" value="ECO:0007669"/>
    <property type="project" value="TreeGrafter"/>
</dbReference>
<dbReference type="GO" id="GO:0002020">
    <property type="term" value="F:protease binding"/>
    <property type="evidence" value="ECO:0007669"/>
    <property type="project" value="TreeGrafter"/>
</dbReference>
<keyword evidence="3 5" id="KW-1015">Disulfide bond</keyword>
<proteinExistence type="predicted"/>
<accession>A0A016TH85</accession>
<dbReference type="PROSITE" id="PS50189">
    <property type="entry name" value="NTR"/>
    <property type="match status" value="1"/>
</dbReference>
<name>A0A016TH85_9BILA</name>
<evidence type="ECO:0000256" key="6">
    <source>
        <dbReference type="SAM" id="MobiDB-lite"/>
    </source>
</evidence>
<evidence type="ECO:0000256" key="1">
    <source>
        <dbReference type="ARBA" id="ARBA00004613"/>
    </source>
</evidence>
<dbReference type="SMART" id="SM00206">
    <property type="entry name" value="NTR"/>
    <property type="match status" value="1"/>
</dbReference>
<dbReference type="GO" id="GO:0046872">
    <property type="term" value="F:metal ion binding"/>
    <property type="evidence" value="ECO:0007669"/>
    <property type="project" value="UniProtKB-KW"/>
</dbReference>
<evidence type="ECO:0000256" key="4">
    <source>
        <dbReference type="PIRSR" id="PIRSR601820-1"/>
    </source>
</evidence>
<dbReference type="PANTHER" id="PTHR11844">
    <property type="entry name" value="METALLOPROTEASE INHIBITOR"/>
    <property type="match status" value="1"/>
</dbReference>
<feature type="binding site" evidence="4">
    <location>
        <position position="93"/>
    </location>
    <ligand>
        <name>Zn(2+)</name>
        <dbReference type="ChEBI" id="CHEBI:29105"/>
        <note>ligand shared with metalloproteinase partner</note>
    </ligand>
</feature>
<feature type="disulfide bond" evidence="5">
    <location>
        <begin position="95"/>
        <end position="196"/>
    </location>
</feature>
<feature type="compositionally biased region" description="Acidic residues" evidence="6">
    <location>
        <begin position="252"/>
        <end position="281"/>
    </location>
</feature>
<keyword evidence="4" id="KW-0479">Metal-binding</keyword>
<keyword evidence="2" id="KW-0964">Secreted</keyword>
<dbReference type="Gene3D" id="2.40.50.120">
    <property type="match status" value="1"/>
</dbReference>
<dbReference type="Pfam" id="PF00965">
    <property type="entry name" value="TIMP"/>
    <property type="match status" value="1"/>
</dbReference>
<dbReference type="GO" id="GO:0008191">
    <property type="term" value="F:metalloendopeptidase inhibitor activity"/>
    <property type="evidence" value="ECO:0007669"/>
    <property type="project" value="InterPro"/>
</dbReference>
<feature type="domain" description="NTR" evidence="7">
    <location>
        <begin position="93"/>
        <end position="223"/>
    </location>
</feature>
<dbReference type="InterPro" id="IPR008993">
    <property type="entry name" value="TIMP-like_OB-fold"/>
</dbReference>
<sequence>MPSVRTRLQLSCVEREHRQRKKEGLLNERPTQAVPVFIIWPLFWKLYQLMGNNIYQSVSVHQKRVQRATADPTGPMIFLIVFTACFTAADAFCSCEPIRTVKEAFCKSDYVLMARVLSIDSRRSPYGANTVNTTNDGTWKYTIWHMQTWKGPMAATSALTTPYSEDNCGVHGLIKDVDYFLTGKKGKNGEVTFTSCDFVGPYSQLTTQEYYLLMELAWDSRQCKDIVGDKNVKEDGSIGSIVKESEERSVEEYDGESDEEEDSEEYDEDNGGETVEDNGEDPMEKKDEKPAHNSNSNTVD</sequence>
<keyword evidence="9" id="KW-1185">Reference proteome</keyword>
<comment type="subcellular location">
    <subcellularLocation>
        <location evidence="1">Secreted</location>
    </subcellularLocation>
</comment>
<dbReference type="GO" id="GO:0031012">
    <property type="term" value="C:extracellular matrix"/>
    <property type="evidence" value="ECO:0007669"/>
    <property type="project" value="TreeGrafter"/>
</dbReference>
<feature type="compositionally biased region" description="Basic and acidic residues" evidence="6">
    <location>
        <begin position="282"/>
        <end position="291"/>
    </location>
</feature>
<evidence type="ECO:0000259" key="7">
    <source>
        <dbReference type="PROSITE" id="PS50189"/>
    </source>
</evidence>
<dbReference type="AlphaFoldDB" id="A0A016TH85"/>
<evidence type="ECO:0000256" key="3">
    <source>
        <dbReference type="ARBA" id="ARBA00023157"/>
    </source>
</evidence>
<dbReference type="Proteomes" id="UP000024635">
    <property type="component" value="Unassembled WGS sequence"/>
</dbReference>
<dbReference type="InterPro" id="IPR001820">
    <property type="entry name" value="TIMP"/>
</dbReference>
<dbReference type="EMBL" id="JARK01001438">
    <property type="protein sequence ID" value="EYC02041.1"/>
    <property type="molecule type" value="Genomic_DNA"/>
</dbReference>
<dbReference type="STRING" id="53326.A0A016TH85"/>
<evidence type="ECO:0000313" key="9">
    <source>
        <dbReference type="Proteomes" id="UP000024635"/>
    </source>
</evidence>
<dbReference type="GO" id="GO:0005615">
    <property type="term" value="C:extracellular space"/>
    <property type="evidence" value="ECO:0007669"/>
    <property type="project" value="TreeGrafter"/>
</dbReference>
<organism evidence="8 9">
    <name type="scientific">Ancylostoma ceylanicum</name>
    <dbReference type="NCBI Taxonomy" id="53326"/>
    <lineage>
        <taxon>Eukaryota</taxon>
        <taxon>Metazoa</taxon>
        <taxon>Ecdysozoa</taxon>
        <taxon>Nematoda</taxon>
        <taxon>Chromadorea</taxon>
        <taxon>Rhabditida</taxon>
        <taxon>Rhabditina</taxon>
        <taxon>Rhabditomorpha</taxon>
        <taxon>Strongyloidea</taxon>
        <taxon>Ancylostomatidae</taxon>
        <taxon>Ancylostomatinae</taxon>
        <taxon>Ancylostoma</taxon>
    </lineage>
</organism>
<dbReference type="PANTHER" id="PTHR11844:SF33">
    <property type="entry name" value="TISSUE INHIBITOR OF METALLOPROTEINASE"/>
    <property type="match status" value="1"/>
</dbReference>
<feature type="region of interest" description="Disordered" evidence="6">
    <location>
        <begin position="237"/>
        <end position="300"/>
    </location>
</feature>
<comment type="caution">
    <text evidence="8">The sequence shown here is derived from an EMBL/GenBank/DDBJ whole genome shotgun (WGS) entry which is preliminary data.</text>
</comment>
<dbReference type="InterPro" id="IPR001134">
    <property type="entry name" value="Netrin_domain"/>
</dbReference>
<dbReference type="OrthoDB" id="6041373at2759"/>
<evidence type="ECO:0000256" key="5">
    <source>
        <dbReference type="PIRSR" id="PIRSR601820-3"/>
    </source>
</evidence>
<dbReference type="SUPFAM" id="SSF50242">
    <property type="entry name" value="TIMP-like"/>
    <property type="match status" value="1"/>
</dbReference>
<evidence type="ECO:0000256" key="2">
    <source>
        <dbReference type="ARBA" id="ARBA00022525"/>
    </source>
</evidence>
<keyword evidence="4" id="KW-0862">Zinc</keyword>
<reference evidence="9" key="1">
    <citation type="journal article" date="2015" name="Nat. Genet.">
        <title>The genome and transcriptome of the zoonotic hookworm Ancylostoma ceylanicum identify infection-specific gene families.</title>
        <authorList>
            <person name="Schwarz E.M."/>
            <person name="Hu Y."/>
            <person name="Antoshechkin I."/>
            <person name="Miller M.M."/>
            <person name="Sternberg P.W."/>
            <person name="Aroian R.V."/>
        </authorList>
    </citation>
    <scope>NUCLEOTIDE SEQUENCE</scope>
    <source>
        <strain evidence="9">HY135</strain>
    </source>
</reference>
<protein>
    <recommendedName>
        <fullName evidence="7">NTR domain-containing protein</fullName>
    </recommendedName>
</protein>
<feature type="disulfide bond" evidence="5">
    <location>
        <begin position="93"/>
        <end position="168"/>
    </location>
</feature>